<dbReference type="PANTHER" id="PTHR43133">
    <property type="entry name" value="RNA POLYMERASE ECF-TYPE SIGMA FACTO"/>
    <property type="match status" value="1"/>
</dbReference>
<reference evidence="7 8" key="1">
    <citation type="submission" date="2016-08" db="EMBL/GenBank/DDBJ databases">
        <title>Novel Firmicute Genomes.</title>
        <authorList>
            <person name="Poppleton D.I."/>
            <person name="Gribaldo S."/>
        </authorList>
    </citation>
    <scope>NUCLEOTIDE SEQUENCE [LARGE SCALE GENOMIC DNA]</scope>
    <source>
        <strain evidence="7 8">RAOx-1</strain>
    </source>
</reference>
<dbReference type="InterPro" id="IPR014284">
    <property type="entry name" value="RNA_pol_sigma-70_dom"/>
</dbReference>
<feature type="domain" description="RNA polymerase sigma factor 70 region 4 type 2" evidence="6">
    <location>
        <begin position="120"/>
        <end position="172"/>
    </location>
</feature>
<evidence type="ECO:0000313" key="8">
    <source>
        <dbReference type="Proteomes" id="UP000284219"/>
    </source>
</evidence>
<organism evidence="7 8">
    <name type="scientific">Ammoniphilus oxalaticus</name>
    <dbReference type="NCBI Taxonomy" id="66863"/>
    <lineage>
        <taxon>Bacteria</taxon>
        <taxon>Bacillati</taxon>
        <taxon>Bacillota</taxon>
        <taxon>Bacilli</taxon>
        <taxon>Bacillales</taxon>
        <taxon>Paenibacillaceae</taxon>
        <taxon>Aneurinibacillus group</taxon>
        <taxon>Ammoniphilus</taxon>
    </lineage>
</organism>
<keyword evidence="3" id="KW-0731">Sigma factor</keyword>
<comment type="similarity">
    <text evidence="1">Belongs to the sigma-70 factor family. ECF subfamily.</text>
</comment>
<dbReference type="SUPFAM" id="SSF88946">
    <property type="entry name" value="Sigma2 domain of RNA polymerase sigma factors"/>
    <property type="match status" value="1"/>
</dbReference>
<protein>
    <submittedName>
        <fullName evidence="7">RNA polymerase subunit sigma-24</fullName>
    </submittedName>
</protein>
<keyword evidence="8" id="KW-1185">Reference proteome</keyword>
<evidence type="ECO:0000259" key="6">
    <source>
        <dbReference type="Pfam" id="PF08281"/>
    </source>
</evidence>
<keyword evidence="4" id="KW-0804">Transcription</keyword>
<dbReference type="Pfam" id="PF04542">
    <property type="entry name" value="Sigma70_r2"/>
    <property type="match status" value="1"/>
</dbReference>
<dbReference type="EMBL" id="MCHY01000001">
    <property type="protein sequence ID" value="RKD27032.1"/>
    <property type="molecule type" value="Genomic_DNA"/>
</dbReference>
<dbReference type="GO" id="GO:0003677">
    <property type="term" value="F:DNA binding"/>
    <property type="evidence" value="ECO:0007669"/>
    <property type="project" value="InterPro"/>
</dbReference>
<dbReference type="Pfam" id="PF08281">
    <property type="entry name" value="Sigma70_r4_2"/>
    <property type="match status" value="1"/>
</dbReference>
<keyword evidence="2" id="KW-0805">Transcription regulation</keyword>
<feature type="domain" description="RNA polymerase sigma-70 region 2" evidence="5">
    <location>
        <begin position="25"/>
        <end position="88"/>
    </location>
</feature>
<dbReference type="InterPro" id="IPR036388">
    <property type="entry name" value="WH-like_DNA-bd_sf"/>
</dbReference>
<evidence type="ECO:0000256" key="2">
    <source>
        <dbReference type="ARBA" id="ARBA00023015"/>
    </source>
</evidence>
<comment type="caution">
    <text evidence="7">The sequence shown here is derived from an EMBL/GenBank/DDBJ whole genome shotgun (WGS) entry which is preliminary data.</text>
</comment>
<dbReference type="PANTHER" id="PTHR43133:SF51">
    <property type="entry name" value="RNA POLYMERASE SIGMA FACTOR"/>
    <property type="match status" value="1"/>
</dbReference>
<dbReference type="SUPFAM" id="SSF88659">
    <property type="entry name" value="Sigma3 and sigma4 domains of RNA polymerase sigma factors"/>
    <property type="match status" value="1"/>
</dbReference>
<evidence type="ECO:0000259" key="5">
    <source>
        <dbReference type="Pfam" id="PF04542"/>
    </source>
</evidence>
<dbReference type="GO" id="GO:0006352">
    <property type="term" value="P:DNA-templated transcription initiation"/>
    <property type="evidence" value="ECO:0007669"/>
    <property type="project" value="InterPro"/>
</dbReference>
<accession>A0A419SR88</accession>
<dbReference type="InterPro" id="IPR007627">
    <property type="entry name" value="RNA_pol_sigma70_r2"/>
</dbReference>
<dbReference type="Gene3D" id="1.10.1740.10">
    <property type="match status" value="1"/>
</dbReference>
<evidence type="ECO:0000256" key="3">
    <source>
        <dbReference type="ARBA" id="ARBA00023082"/>
    </source>
</evidence>
<evidence type="ECO:0000256" key="1">
    <source>
        <dbReference type="ARBA" id="ARBA00010641"/>
    </source>
</evidence>
<dbReference type="Proteomes" id="UP000284219">
    <property type="component" value="Unassembled WGS sequence"/>
</dbReference>
<dbReference type="RefSeq" id="WP_120187851.1">
    <property type="nucleotide sequence ID" value="NZ_MCHY01000001.1"/>
</dbReference>
<dbReference type="InterPro" id="IPR013249">
    <property type="entry name" value="RNA_pol_sigma70_r4_t2"/>
</dbReference>
<evidence type="ECO:0000256" key="4">
    <source>
        <dbReference type="ARBA" id="ARBA00023163"/>
    </source>
</evidence>
<dbReference type="OrthoDB" id="9782703at2"/>
<gene>
    <name evidence="7" type="ORF">BEP19_00190</name>
</gene>
<dbReference type="NCBIfam" id="TIGR02937">
    <property type="entry name" value="sigma70-ECF"/>
    <property type="match status" value="1"/>
</dbReference>
<dbReference type="Gene3D" id="1.10.10.10">
    <property type="entry name" value="Winged helix-like DNA-binding domain superfamily/Winged helix DNA-binding domain"/>
    <property type="match status" value="1"/>
</dbReference>
<dbReference type="InterPro" id="IPR013325">
    <property type="entry name" value="RNA_pol_sigma_r2"/>
</dbReference>
<dbReference type="AlphaFoldDB" id="A0A419SR88"/>
<dbReference type="InterPro" id="IPR039425">
    <property type="entry name" value="RNA_pol_sigma-70-like"/>
</dbReference>
<sequence length="182" mass="21512">MNVRRKVKKAKEGDKEALLQLILDEKDAYYRLARMYMGNSHDAMDAMQDMIVTVYEKIEQLKKENAFYSWSKTILVNECKTMLRKRNKVTPLDWRDSVEESFERATERSAQPQLQAEQQLEIEALLRHVNEHQKEAIQLRYFHDLDYETIAEMMDVSLGTVKSRIHQGLKKLRDRFGRDGDA</sequence>
<dbReference type="GO" id="GO:0016987">
    <property type="term" value="F:sigma factor activity"/>
    <property type="evidence" value="ECO:0007669"/>
    <property type="project" value="UniProtKB-KW"/>
</dbReference>
<proteinExistence type="inferred from homology"/>
<name>A0A419SR88_9BACL</name>
<dbReference type="InterPro" id="IPR013324">
    <property type="entry name" value="RNA_pol_sigma_r3/r4-like"/>
</dbReference>
<evidence type="ECO:0000313" key="7">
    <source>
        <dbReference type="EMBL" id="RKD27032.1"/>
    </source>
</evidence>
<dbReference type="CDD" id="cd06171">
    <property type="entry name" value="Sigma70_r4"/>
    <property type="match status" value="1"/>
</dbReference>